<dbReference type="RefSeq" id="WP_316418018.1">
    <property type="nucleotide sequence ID" value="NZ_JAWGUT010000016.1"/>
</dbReference>
<reference evidence="8 9" key="1">
    <citation type="submission" date="2019-04" db="EMBL/GenBank/DDBJ databases">
        <authorList>
            <person name="Seth-Smith MB H."/>
            <person name="Seth-Smith H."/>
        </authorList>
    </citation>
    <scope>NUCLEOTIDE SEQUENCE [LARGE SCALE GENOMIC DNA]</scope>
    <source>
        <strain evidence="8">USB-603019</strain>
    </source>
</reference>
<dbReference type="Pfam" id="PF01899">
    <property type="entry name" value="MNHE"/>
    <property type="match status" value="1"/>
</dbReference>
<evidence type="ECO:0000256" key="4">
    <source>
        <dbReference type="ARBA" id="ARBA00022692"/>
    </source>
</evidence>
<keyword evidence="9" id="KW-1185">Reference proteome</keyword>
<evidence type="ECO:0000256" key="2">
    <source>
        <dbReference type="ARBA" id="ARBA00006228"/>
    </source>
</evidence>
<dbReference type="Proteomes" id="UP000324288">
    <property type="component" value="Chromosome"/>
</dbReference>
<gene>
    <name evidence="8" type="ORF">LC603019_01118</name>
</gene>
<feature type="region of interest" description="Disordered" evidence="7">
    <location>
        <begin position="1"/>
        <end position="44"/>
    </location>
</feature>
<keyword evidence="3" id="KW-1003">Cell membrane</keyword>
<evidence type="ECO:0000313" key="9">
    <source>
        <dbReference type="Proteomes" id="UP000324288"/>
    </source>
</evidence>
<comment type="subcellular location">
    <subcellularLocation>
        <location evidence="1">Cell membrane</location>
        <topology evidence="1">Multi-pass membrane protein</topology>
    </subcellularLocation>
</comment>
<evidence type="ECO:0000256" key="3">
    <source>
        <dbReference type="ARBA" id="ARBA00022475"/>
    </source>
</evidence>
<dbReference type="GO" id="GO:0008324">
    <property type="term" value="F:monoatomic cation transmembrane transporter activity"/>
    <property type="evidence" value="ECO:0007669"/>
    <property type="project" value="InterPro"/>
</dbReference>
<feature type="compositionally biased region" description="Basic and acidic residues" evidence="7">
    <location>
        <begin position="22"/>
        <end position="44"/>
    </location>
</feature>
<evidence type="ECO:0000256" key="6">
    <source>
        <dbReference type="ARBA" id="ARBA00023136"/>
    </source>
</evidence>
<evidence type="ECO:0000256" key="1">
    <source>
        <dbReference type="ARBA" id="ARBA00004651"/>
    </source>
</evidence>
<evidence type="ECO:0000256" key="5">
    <source>
        <dbReference type="ARBA" id="ARBA00022989"/>
    </source>
</evidence>
<dbReference type="AlphaFoldDB" id="A0A5E3ZZ43"/>
<dbReference type="PANTHER" id="PTHR34584">
    <property type="entry name" value="NA(+)/H(+) ANTIPORTER SUBUNIT E1"/>
    <property type="match status" value="1"/>
</dbReference>
<evidence type="ECO:0000313" key="8">
    <source>
        <dbReference type="EMBL" id="VHO01061.1"/>
    </source>
</evidence>
<comment type="similarity">
    <text evidence="2">Belongs to the CPA3 antiporters (TC 2.A.63) subunit E family.</text>
</comment>
<sequence>MSDMPQNTTPPRELTEAELWEQQEHAEDLTDRESEETHLREERSSSFTSAAMTLVRAVWHLIKRPRTAGRRVVDFFASAGRWLAYGAWLLAEVAINADGMALDMFRPNTKISPAILRVPLERMNSLEVTVFATSITLTPGTLVLAIDRGSATLTMTLDGVAVSGDDGFLLVHSVYAEDLDAVRDELETMMNKVLRASRGKAYEPHRLEVTAA</sequence>
<protein>
    <recommendedName>
        <fullName evidence="10">Na(+)/H(+) antiporter subunit E</fullName>
    </recommendedName>
</protein>
<organism evidence="8 9">
    <name type="scientific">Lawsonella clevelandensis</name>
    <dbReference type="NCBI Taxonomy" id="1528099"/>
    <lineage>
        <taxon>Bacteria</taxon>
        <taxon>Bacillati</taxon>
        <taxon>Actinomycetota</taxon>
        <taxon>Actinomycetes</taxon>
        <taxon>Mycobacteriales</taxon>
        <taxon>Lawsonellaceae</taxon>
        <taxon>Lawsonella</taxon>
    </lineage>
</organism>
<feature type="compositionally biased region" description="Polar residues" evidence="7">
    <location>
        <begin position="1"/>
        <end position="10"/>
    </location>
</feature>
<name>A0A5E3ZZ43_9ACTN</name>
<keyword evidence="6" id="KW-0472">Membrane</keyword>
<evidence type="ECO:0008006" key="10">
    <source>
        <dbReference type="Google" id="ProtNLM"/>
    </source>
</evidence>
<dbReference type="InterPro" id="IPR002758">
    <property type="entry name" value="Cation_antiport_E"/>
</dbReference>
<accession>A0A5E3ZZ43</accession>
<dbReference type="EMBL" id="LR584267">
    <property type="protein sequence ID" value="VHO01061.1"/>
    <property type="molecule type" value="Genomic_DNA"/>
</dbReference>
<dbReference type="GO" id="GO:0005886">
    <property type="term" value="C:plasma membrane"/>
    <property type="evidence" value="ECO:0007669"/>
    <property type="project" value="UniProtKB-SubCell"/>
</dbReference>
<keyword evidence="5" id="KW-1133">Transmembrane helix</keyword>
<keyword evidence="4" id="KW-0812">Transmembrane</keyword>
<evidence type="ECO:0000256" key="7">
    <source>
        <dbReference type="SAM" id="MobiDB-lite"/>
    </source>
</evidence>
<dbReference type="PANTHER" id="PTHR34584:SF1">
    <property type="entry name" value="NA(+)_H(+) ANTIPORTER SUBUNIT E1"/>
    <property type="match status" value="1"/>
</dbReference>
<proteinExistence type="inferred from homology"/>